<dbReference type="SUPFAM" id="SSF49482">
    <property type="entry name" value="Aromatic compound dioxygenase"/>
    <property type="match status" value="1"/>
</dbReference>
<dbReference type="PANTHER" id="PTHR33711:SF10">
    <property type="entry name" value="INTRADIOL RING-CLEAVAGE DIOXYGENASES DOMAIN-CONTAINING PROTEIN"/>
    <property type="match status" value="1"/>
</dbReference>
<dbReference type="GO" id="GO:0016702">
    <property type="term" value="F:oxidoreductase activity, acting on single donors with incorporation of molecular oxygen, incorporation of two atoms of oxygen"/>
    <property type="evidence" value="ECO:0007669"/>
    <property type="project" value="InterPro"/>
</dbReference>
<gene>
    <name evidence="6" type="ORF">EMUCRT_0447</name>
</gene>
<comment type="similarity">
    <text evidence="1">Belongs to the intradiol ring-cleavage dioxygenase family.</text>
</comment>
<feature type="signal peptide" evidence="4">
    <location>
        <begin position="1"/>
        <end position="23"/>
    </location>
</feature>
<evidence type="ECO:0000256" key="3">
    <source>
        <dbReference type="ARBA" id="ARBA00023002"/>
    </source>
</evidence>
<keyword evidence="2 6" id="KW-0223">Dioxygenase</keyword>
<comment type="caution">
    <text evidence="6">The sequence shown here is derived from an EMBL/GenBank/DDBJ whole genome shotgun (WGS) entry which is preliminary data.</text>
</comment>
<reference evidence="6 7" key="1">
    <citation type="submission" date="2015-02" db="EMBL/GenBank/DDBJ databases">
        <title>Genome Sequencing of Rickettsiales.</title>
        <authorList>
            <person name="Daugherty S.C."/>
            <person name="Su Q."/>
            <person name="Abolude K."/>
            <person name="Beier-Sexton M."/>
            <person name="Carlyon J.A."/>
            <person name="Carter R."/>
            <person name="Day N.P."/>
            <person name="Dumler S.J."/>
            <person name="Dyachenko V."/>
            <person name="Godinez A."/>
            <person name="Kurtti T.J."/>
            <person name="Lichay M."/>
            <person name="Mullins K.E."/>
            <person name="Ott S."/>
            <person name="Pappas-Brown V."/>
            <person name="Paris D.H."/>
            <person name="Patel P."/>
            <person name="Richards A.L."/>
            <person name="Sadzewicz L."/>
            <person name="Sears K."/>
            <person name="Seidman D."/>
            <person name="Sengamalay N."/>
            <person name="Stenos J."/>
            <person name="Tallon L.J."/>
            <person name="Vincent G."/>
            <person name="Fraser C.M."/>
            <person name="Munderloh U."/>
            <person name="Dunning-Hotopp J.C."/>
        </authorList>
    </citation>
    <scope>NUCLEOTIDE SEQUENCE [LARGE SCALE GENOMIC DNA]</scope>
    <source>
        <strain evidence="6 7">EmCRT</strain>
    </source>
</reference>
<keyword evidence="3" id="KW-0560">Oxidoreductase</keyword>
<dbReference type="PANTHER" id="PTHR33711">
    <property type="entry name" value="DIOXYGENASE, PUTATIVE (AFU_ORTHOLOGUE AFUA_2G02910)-RELATED"/>
    <property type="match status" value="1"/>
</dbReference>
<dbReference type="InterPro" id="IPR015889">
    <property type="entry name" value="Intradiol_dOase_core"/>
</dbReference>
<dbReference type="Proteomes" id="UP000033546">
    <property type="component" value="Unassembled WGS sequence"/>
</dbReference>
<dbReference type="GO" id="GO:0008199">
    <property type="term" value="F:ferric iron binding"/>
    <property type="evidence" value="ECO:0007669"/>
    <property type="project" value="InterPro"/>
</dbReference>
<feature type="domain" description="Intradiol ring-cleavage dioxygenases" evidence="5">
    <location>
        <begin position="63"/>
        <end position="147"/>
    </location>
</feature>
<evidence type="ECO:0000256" key="1">
    <source>
        <dbReference type="ARBA" id="ARBA00007825"/>
    </source>
</evidence>
<feature type="chain" id="PRO_5002464975" evidence="4">
    <location>
        <begin position="24"/>
        <end position="224"/>
    </location>
</feature>
<name>A0A0F3NBM9_9RICK</name>
<dbReference type="RefSeq" id="WP_045804799.1">
    <property type="nucleotide sequence ID" value="NZ_LANU01000002.1"/>
</dbReference>
<protein>
    <submittedName>
        <fullName evidence="6">Dioxygenase family protein</fullName>
    </submittedName>
</protein>
<evidence type="ECO:0000259" key="5">
    <source>
        <dbReference type="Pfam" id="PF00775"/>
    </source>
</evidence>
<dbReference type="InterPro" id="IPR050770">
    <property type="entry name" value="Intradiol_RC_Dioxygenase"/>
</dbReference>
<evidence type="ECO:0000256" key="2">
    <source>
        <dbReference type="ARBA" id="ARBA00022964"/>
    </source>
</evidence>
<dbReference type="EMBL" id="LANU01000002">
    <property type="protein sequence ID" value="KJV65503.1"/>
    <property type="molecule type" value="Genomic_DNA"/>
</dbReference>
<dbReference type="AlphaFoldDB" id="A0A0F3NBM9"/>
<proteinExistence type="inferred from homology"/>
<dbReference type="InterPro" id="IPR000627">
    <property type="entry name" value="Intradiol_dOase_C"/>
</dbReference>
<accession>A0A0F3NBM9</accession>
<dbReference type="Pfam" id="PF00775">
    <property type="entry name" value="Dioxygenase_C"/>
    <property type="match status" value="1"/>
</dbReference>
<dbReference type="Gene3D" id="2.60.130.10">
    <property type="entry name" value="Aromatic compound dioxygenase"/>
    <property type="match status" value="1"/>
</dbReference>
<evidence type="ECO:0000256" key="4">
    <source>
        <dbReference type="SAM" id="SignalP"/>
    </source>
</evidence>
<evidence type="ECO:0000313" key="6">
    <source>
        <dbReference type="EMBL" id="KJV65503.1"/>
    </source>
</evidence>
<keyword evidence="4" id="KW-0732">Signal</keyword>
<evidence type="ECO:0000313" key="7">
    <source>
        <dbReference type="Proteomes" id="UP000033546"/>
    </source>
</evidence>
<organism evidence="6 7">
    <name type="scientific">Ehrlichia cf. muris str. EmCRT</name>
    <dbReference type="NCBI Taxonomy" id="1359167"/>
    <lineage>
        <taxon>Bacteria</taxon>
        <taxon>Pseudomonadati</taxon>
        <taxon>Pseudomonadota</taxon>
        <taxon>Alphaproteobacteria</taxon>
        <taxon>Rickettsiales</taxon>
        <taxon>Anaplasmataceae</taxon>
        <taxon>Ehrlichia</taxon>
    </lineage>
</organism>
<dbReference type="PATRIC" id="fig|1359167.3.peg.431"/>
<sequence>MNYFAKLLLCLFTSITCTHSAMATDPTLINCQKTPEVYDLSNKPSKFSLSNNLRHKMSSPLSADGELIYIVGKITDTNCIPIANVNVFIWHTNAHGIYQDSQDYDHKSELIPEKLDMYDYQFIGSGKSVTDNLGNYNFITIIPGTNNENKVPRVHFMLQKSESPDFNTTMFFPEYDNSVDNQFKNIDPSLQDLLVGRYTKNTLGIKTYYFNLTIENKNPYKSYR</sequence>